<evidence type="ECO:0000313" key="1">
    <source>
        <dbReference type="EMBL" id="NNG54927.1"/>
    </source>
</evidence>
<protein>
    <submittedName>
        <fullName evidence="2">Glycosyltransferase family 4 protein</fullName>
    </submittedName>
</protein>
<dbReference type="EMBL" id="JABEOV010000024">
    <property type="protein sequence ID" value="NNG54927.1"/>
    <property type="molecule type" value="Genomic_DNA"/>
</dbReference>
<dbReference type="Pfam" id="PF13692">
    <property type="entry name" value="Glyco_trans_1_4"/>
    <property type="match status" value="1"/>
</dbReference>
<keyword evidence="2" id="KW-0808">Transferase</keyword>
<name>A0A7Y7QYI7_9SPHN</name>
<evidence type="ECO:0000313" key="3">
    <source>
        <dbReference type="Proteomes" id="UP000531581"/>
    </source>
</evidence>
<evidence type="ECO:0000313" key="4">
    <source>
        <dbReference type="Proteomes" id="UP000557656"/>
    </source>
</evidence>
<dbReference type="SUPFAM" id="SSF53756">
    <property type="entry name" value="UDP-Glycosyltransferase/glycogen phosphorylase"/>
    <property type="match status" value="1"/>
</dbReference>
<comment type="caution">
    <text evidence="2">The sequence shown here is derived from an EMBL/GenBank/DDBJ whole genome shotgun (WGS) entry which is preliminary data.</text>
</comment>
<dbReference type="GO" id="GO:0016740">
    <property type="term" value="F:transferase activity"/>
    <property type="evidence" value="ECO:0007669"/>
    <property type="project" value="UniProtKB-KW"/>
</dbReference>
<dbReference type="Gene3D" id="3.40.50.2000">
    <property type="entry name" value="Glycogen Phosphorylase B"/>
    <property type="match status" value="2"/>
</dbReference>
<dbReference type="Proteomes" id="UP000557656">
    <property type="component" value="Unassembled WGS sequence"/>
</dbReference>
<sequence>MPGGGRLNPGDTLRVLFVADTPFAPVIAGDAARLARLVDLFRDHGWAVDFALFDDPERRADDAAMRRACDHLEICRGSPEEHALRQGPNLDDWCVPRFAKTVADMVAERGPDVLWAHFVYHSRVLLSLSNACRPVTVIDADNVFTGRREGIERAGVAYDWFSTTAAEELRGLRRADLVVAIHEGEAATYRAADALLDVVVVPYAPPLRLLPPASTKTLVFLGARNPENEAGLRDFVDNAWPIIRAANPDAVLRVVGSVGAALMPGDGIVLEDYIADPAMIWADAAIGLNTTSVGTGLKIKSVDTLAHGRPLVSTTVGADGLEAFDGAVLIADNAPTFARTINALLSDPVLLATATAAAQGKAAALLDPERIFAPIERRLRAMVGARRAAEVTRRR</sequence>
<dbReference type="AlphaFoldDB" id="A0A7Y7QYI7"/>
<organism evidence="2 3">
    <name type="scientific">Sphingomonas sanguinis</name>
    <dbReference type="NCBI Taxonomy" id="33051"/>
    <lineage>
        <taxon>Bacteria</taxon>
        <taxon>Pseudomonadati</taxon>
        <taxon>Pseudomonadota</taxon>
        <taxon>Alphaproteobacteria</taxon>
        <taxon>Sphingomonadales</taxon>
        <taxon>Sphingomonadaceae</taxon>
        <taxon>Sphingomonas</taxon>
    </lineage>
</organism>
<evidence type="ECO:0000313" key="2">
    <source>
        <dbReference type="EMBL" id="NVP32388.1"/>
    </source>
</evidence>
<dbReference type="EMBL" id="JABYQV010000014">
    <property type="protein sequence ID" value="NVP32388.1"/>
    <property type="molecule type" value="Genomic_DNA"/>
</dbReference>
<accession>A0A7Y7QYI7</accession>
<dbReference type="RefSeq" id="WP_170171198.1">
    <property type="nucleotide sequence ID" value="NZ_JABEOV010000024.1"/>
</dbReference>
<gene>
    <name evidence="1" type="ORF">HKX05_16375</name>
    <name evidence="2" type="ORF">HLV41_15205</name>
</gene>
<dbReference type="Proteomes" id="UP000531581">
    <property type="component" value="Unassembled WGS sequence"/>
</dbReference>
<reference evidence="3 4" key="1">
    <citation type="submission" date="2020-05" db="EMBL/GenBank/DDBJ databases">
        <title>Draft Genome Sequences of Sphingomonas sp. Isolated from the International Space Station.</title>
        <authorList>
            <person name="Bijlani S."/>
            <person name="Singh N.K."/>
            <person name="Mason C.E."/>
            <person name="Wang C.C."/>
            <person name="Venkateswaran K."/>
        </authorList>
    </citation>
    <scope>NUCLEOTIDE SEQUENCE [LARGE SCALE GENOMIC DNA]</scope>
    <source>
        <strain evidence="1 4">IIF7SW-B5</strain>
        <strain evidence="2">ISS-IIF7SWP</strain>
    </source>
</reference>
<proteinExistence type="predicted"/>
<keyword evidence="4" id="KW-1185">Reference proteome</keyword>